<evidence type="ECO:0000313" key="2">
    <source>
        <dbReference type="Proteomes" id="UP000530564"/>
    </source>
</evidence>
<comment type="caution">
    <text evidence="1">The sequence shown here is derived from an EMBL/GenBank/DDBJ whole genome shotgun (WGS) entry which is preliminary data.</text>
</comment>
<reference evidence="1 2" key="1">
    <citation type="submission" date="2020-08" db="EMBL/GenBank/DDBJ databases">
        <title>Genomic Encyclopedia of Type Strains, Phase IV (KMG-IV): sequencing the most valuable type-strain genomes for metagenomic binning, comparative biology and taxonomic classification.</title>
        <authorList>
            <person name="Goeker M."/>
        </authorList>
    </citation>
    <scope>NUCLEOTIDE SEQUENCE [LARGE SCALE GENOMIC DNA]</scope>
    <source>
        <strain evidence="1 2">DSM 21793</strain>
    </source>
</reference>
<name>A0A839ZWT1_9CAUL</name>
<dbReference type="RefSeq" id="WP_183769639.1">
    <property type="nucleotide sequence ID" value="NZ_JACIDK010000001.1"/>
</dbReference>
<dbReference type="Proteomes" id="UP000530564">
    <property type="component" value="Unassembled WGS sequence"/>
</dbReference>
<organism evidence="1 2">
    <name type="scientific">Phenylobacterium haematophilum</name>
    <dbReference type="NCBI Taxonomy" id="98513"/>
    <lineage>
        <taxon>Bacteria</taxon>
        <taxon>Pseudomonadati</taxon>
        <taxon>Pseudomonadota</taxon>
        <taxon>Alphaproteobacteria</taxon>
        <taxon>Caulobacterales</taxon>
        <taxon>Caulobacteraceae</taxon>
        <taxon>Phenylobacterium</taxon>
    </lineage>
</organism>
<protein>
    <recommendedName>
        <fullName evidence="3">Antifreeze protein</fullName>
    </recommendedName>
</protein>
<dbReference type="EMBL" id="JACIDK010000001">
    <property type="protein sequence ID" value="MBB3889637.1"/>
    <property type="molecule type" value="Genomic_DNA"/>
</dbReference>
<evidence type="ECO:0008006" key="3">
    <source>
        <dbReference type="Google" id="ProtNLM"/>
    </source>
</evidence>
<evidence type="ECO:0000313" key="1">
    <source>
        <dbReference type="EMBL" id="MBB3889637.1"/>
    </source>
</evidence>
<proteinExistence type="predicted"/>
<dbReference type="AlphaFoldDB" id="A0A839ZWT1"/>
<accession>A0A839ZWT1</accession>
<keyword evidence="2" id="KW-1185">Reference proteome</keyword>
<gene>
    <name evidence="1" type="ORF">GGQ61_000334</name>
</gene>
<sequence>MFNSNPWLKLSMDAFWLGAESSQVVALRMMKLAGGGAGAAAEAQRMVAEKVSAAMAAQTEIALGAMSGAPHAGAAKAMALYRRRVRANRRRLTREV</sequence>